<evidence type="ECO:0000313" key="9">
    <source>
        <dbReference type="EMBL" id="ADK82938.1"/>
    </source>
</evidence>
<organism evidence="9 10">
    <name type="scientific">Sediminispirochaeta smaragdinae (strain DSM 11293 / JCM 15392 / SEBR 4228)</name>
    <name type="common">Spirochaeta smaragdinae</name>
    <dbReference type="NCBI Taxonomy" id="573413"/>
    <lineage>
        <taxon>Bacteria</taxon>
        <taxon>Pseudomonadati</taxon>
        <taxon>Spirochaetota</taxon>
        <taxon>Spirochaetia</taxon>
        <taxon>Spirochaetales</taxon>
        <taxon>Spirochaetaceae</taxon>
        <taxon>Sediminispirochaeta</taxon>
    </lineage>
</organism>
<keyword evidence="2 7" id="KW-0813">Transport</keyword>
<dbReference type="Proteomes" id="UP000002318">
    <property type="component" value="Chromosome"/>
</dbReference>
<name>E1R883_SEDSS</name>
<dbReference type="InterPro" id="IPR000515">
    <property type="entry name" value="MetI-like"/>
</dbReference>
<feature type="transmembrane region" description="Helical" evidence="7">
    <location>
        <begin position="68"/>
        <end position="89"/>
    </location>
</feature>
<dbReference type="GO" id="GO:0005886">
    <property type="term" value="C:plasma membrane"/>
    <property type="evidence" value="ECO:0007669"/>
    <property type="project" value="UniProtKB-SubCell"/>
</dbReference>
<evidence type="ECO:0000256" key="4">
    <source>
        <dbReference type="ARBA" id="ARBA00022692"/>
    </source>
</evidence>
<dbReference type="STRING" id="573413.Spirs_3852"/>
<feature type="transmembrane region" description="Helical" evidence="7">
    <location>
        <begin position="147"/>
        <end position="169"/>
    </location>
</feature>
<evidence type="ECO:0000256" key="6">
    <source>
        <dbReference type="ARBA" id="ARBA00023136"/>
    </source>
</evidence>
<feature type="domain" description="ABC transmembrane type-1" evidence="8">
    <location>
        <begin position="64"/>
        <end position="274"/>
    </location>
</feature>
<feature type="transmembrane region" description="Helical" evidence="7">
    <location>
        <begin position="253"/>
        <end position="275"/>
    </location>
</feature>
<keyword evidence="6 7" id="KW-0472">Membrane</keyword>
<dbReference type="HOGENOM" id="CLU_016047_0_0_12"/>
<evidence type="ECO:0000256" key="1">
    <source>
        <dbReference type="ARBA" id="ARBA00004651"/>
    </source>
</evidence>
<dbReference type="PANTHER" id="PTHR43005:SF1">
    <property type="entry name" value="SPERMIDINE_PUTRESCINE TRANSPORT SYSTEM PERMEASE PROTEIN"/>
    <property type="match status" value="1"/>
</dbReference>
<feature type="transmembrane region" description="Helical" evidence="7">
    <location>
        <begin position="206"/>
        <end position="227"/>
    </location>
</feature>
<dbReference type="Gene3D" id="1.10.3720.10">
    <property type="entry name" value="MetI-like"/>
    <property type="match status" value="1"/>
</dbReference>
<accession>E1R883</accession>
<keyword evidence="4 7" id="KW-0812">Transmembrane</keyword>
<dbReference type="Pfam" id="PF00528">
    <property type="entry name" value="BPD_transp_1"/>
    <property type="match status" value="1"/>
</dbReference>
<dbReference type="KEGG" id="ssm:Spirs_3852"/>
<dbReference type="PANTHER" id="PTHR43005">
    <property type="entry name" value="BLR7065 PROTEIN"/>
    <property type="match status" value="1"/>
</dbReference>
<evidence type="ECO:0000256" key="2">
    <source>
        <dbReference type="ARBA" id="ARBA00022448"/>
    </source>
</evidence>
<dbReference type="EMBL" id="CP002116">
    <property type="protein sequence ID" value="ADK82938.1"/>
    <property type="molecule type" value="Genomic_DNA"/>
</dbReference>
<evidence type="ECO:0000313" key="10">
    <source>
        <dbReference type="Proteomes" id="UP000002318"/>
    </source>
</evidence>
<keyword evidence="3" id="KW-1003">Cell membrane</keyword>
<feature type="transmembrane region" description="Helical" evidence="7">
    <location>
        <begin position="7"/>
        <end position="32"/>
    </location>
</feature>
<keyword evidence="10" id="KW-1185">Reference proteome</keyword>
<dbReference type="PROSITE" id="PS50928">
    <property type="entry name" value="ABC_TM1"/>
    <property type="match status" value="1"/>
</dbReference>
<dbReference type="AlphaFoldDB" id="E1R883"/>
<keyword evidence="5 7" id="KW-1133">Transmembrane helix</keyword>
<protein>
    <submittedName>
        <fullName evidence="9">Binding-protein-dependent transport systems inner membrane component</fullName>
    </submittedName>
</protein>
<dbReference type="eggNOG" id="COG1175">
    <property type="taxonomic scope" value="Bacteria"/>
</dbReference>
<reference evidence="9 10" key="1">
    <citation type="journal article" date="2010" name="Stand. Genomic Sci.">
        <title>Complete genome sequence of Spirochaeta smaragdinae type strain (SEBR 4228).</title>
        <authorList>
            <person name="Mavromatis K."/>
            <person name="Yasawong M."/>
            <person name="Chertkov O."/>
            <person name="Lapidus A."/>
            <person name="Lucas S."/>
            <person name="Nolan M."/>
            <person name="Del Rio T.G."/>
            <person name="Tice H."/>
            <person name="Cheng J.F."/>
            <person name="Pitluck S."/>
            <person name="Liolios K."/>
            <person name="Ivanova N."/>
            <person name="Tapia R."/>
            <person name="Han C."/>
            <person name="Bruce D."/>
            <person name="Goodwin L."/>
            <person name="Pati A."/>
            <person name="Chen A."/>
            <person name="Palaniappan K."/>
            <person name="Land M."/>
            <person name="Hauser L."/>
            <person name="Chang Y.J."/>
            <person name="Jeffries C.D."/>
            <person name="Detter J.C."/>
            <person name="Rohde M."/>
            <person name="Brambilla E."/>
            <person name="Spring S."/>
            <person name="Goker M."/>
            <person name="Sikorski J."/>
            <person name="Woyke T."/>
            <person name="Bristow J."/>
            <person name="Eisen J.A."/>
            <person name="Markowitz V."/>
            <person name="Hugenholtz P."/>
            <person name="Klenk H.P."/>
            <person name="Kyrpides N.C."/>
        </authorList>
    </citation>
    <scope>NUCLEOTIDE SEQUENCE [LARGE SCALE GENOMIC DNA]</scope>
    <source>
        <strain evidence="10">DSM 11293 / JCM 15392 / SEBR 4228</strain>
    </source>
</reference>
<dbReference type="InterPro" id="IPR035906">
    <property type="entry name" value="MetI-like_sf"/>
</dbReference>
<dbReference type="GO" id="GO:0055085">
    <property type="term" value="P:transmembrane transport"/>
    <property type="evidence" value="ECO:0007669"/>
    <property type="project" value="InterPro"/>
</dbReference>
<dbReference type="SUPFAM" id="SSF161098">
    <property type="entry name" value="MetI-like"/>
    <property type="match status" value="1"/>
</dbReference>
<comment type="similarity">
    <text evidence="7">Belongs to the binding-protein-dependent transport system permease family.</text>
</comment>
<dbReference type="CDD" id="cd06261">
    <property type="entry name" value="TM_PBP2"/>
    <property type="match status" value="1"/>
</dbReference>
<proteinExistence type="inferred from homology"/>
<comment type="subcellular location">
    <subcellularLocation>
        <location evidence="1 7">Cell membrane</location>
        <topology evidence="1 7">Multi-pass membrane protein</topology>
    </subcellularLocation>
</comment>
<evidence type="ECO:0000256" key="3">
    <source>
        <dbReference type="ARBA" id="ARBA00022475"/>
    </source>
</evidence>
<sequence>MTSRGRTAFYLISPAVFFLFVMQVYPILYALYLSFFKTRGRSMSFVGLDNYLRLLSDTDFWASLRHTFFFTAGYLVLTLCLSLFLALLLNRRMKLSPFYILVIFTPWVLSPVIAGTMWRWLFQPAYGVLQFLLEPIFHKTLITDDKGAMGIVILALSWRNLPLTTLLFLGGLQTISSEIYECASLDGATAWQRFSKITMPLMKPSLLINILINTIRGINVISIILSITRGGPGRATEVLGIFLYRNTWQYGDFGTGAALGILMFLLTGVVSLIYLRTIKMEN</sequence>
<evidence type="ECO:0000256" key="7">
    <source>
        <dbReference type="RuleBase" id="RU363032"/>
    </source>
</evidence>
<feature type="transmembrane region" description="Helical" evidence="7">
    <location>
        <begin position="98"/>
        <end position="121"/>
    </location>
</feature>
<evidence type="ECO:0000256" key="5">
    <source>
        <dbReference type="ARBA" id="ARBA00022989"/>
    </source>
</evidence>
<gene>
    <name evidence="9" type="ordered locus">Spirs_3852</name>
</gene>
<evidence type="ECO:0000259" key="8">
    <source>
        <dbReference type="PROSITE" id="PS50928"/>
    </source>
</evidence>